<dbReference type="HOGENOM" id="CLU_711738_0_0_1"/>
<dbReference type="GeneID" id="19138384"/>
<dbReference type="OrthoDB" id="10516640at2759"/>
<reference evidence="2 3" key="1">
    <citation type="journal article" date="2012" name="PLoS Pathog.">
        <title>Diverse lifestyles and strategies of plant pathogenesis encoded in the genomes of eighteen Dothideomycetes fungi.</title>
        <authorList>
            <person name="Ohm R.A."/>
            <person name="Feau N."/>
            <person name="Henrissat B."/>
            <person name="Schoch C.L."/>
            <person name="Horwitz B.A."/>
            <person name="Barry K.W."/>
            <person name="Condon B.J."/>
            <person name="Copeland A.C."/>
            <person name="Dhillon B."/>
            <person name="Glaser F."/>
            <person name="Hesse C.N."/>
            <person name="Kosti I."/>
            <person name="LaButti K."/>
            <person name="Lindquist E.A."/>
            <person name="Lucas S."/>
            <person name="Salamov A.A."/>
            <person name="Bradshaw R.E."/>
            <person name="Ciuffetti L."/>
            <person name="Hamelin R.C."/>
            <person name="Kema G.H.J."/>
            <person name="Lawrence C."/>
            <person name="Scott J.A."/>
            <person name="Spatafora J.W."/>
            <person name="Turgeon B.G."/>
            <person name="de Wit P.J.G.M."/>
            <person name="Zhong S."/>
            <person name="Goodwin S.B."/>
            <person name="Grigoriev I.V."/>
        </authorList>
    </citation>
    <scope>NUCLEOTIDE SEQUENCE [LARGE SCALE GENOMIC DNA]</scope>
    <source>
        <strain evidence="3">ND90Pr / ATCC 201652</strain>
    </source>
</reference>
<accession>M2S708</accession>
<proteinExistence type="predicted"/>
<gene>
    <name evidence="2" type="ORF">COCSADRAFT_355650</name>
</gene>
<organism evidence="2 3">
    <name type="scientific">Cochliobolus sativus (strain ND90Pr / ATCC 201652)</name>
    <name type="common">Common root rot and spot blotch fungus</name>
    <name type="synonym">Bipolaris sorokiniana</name>
    <dbReference type="NCBI Taxonomy" id="665912"/>
    <lineage>
        <taxon>Eukaryota</taxon>
        <taxon>Fungi</taxon>
        <taxon>Dikarya</taxon>
        <taxon>Ascomycota</taxon>
        <taxon>Pezizomycotina</taxon>
        <taxon>Dothideomycetes</taxon>
        <taxon>Pleosporomycetidae</taxon>
        <taxon>Pleosporales</taxon>
        <taxon>Pleosporineae</taxon>
        <taxon>Pleosporaceae</taxon>
        <taxon>Bipolaris</taxon>
    </lineage>
</organism>
<evidence type="ECO:0000313" key="3">
    <source>
        <dbReference type="Proteomes" id="UP000016934"/>
    </source>
</evidence>
<evidence type="ECO:0000256" key="1">
    <source>
        <dbReference type="SAM" id="MobiDB-lite"/>
    </source>
</evidence>
<dbReference type="EMBL" id="KB445692">
    <property type="protein sequence ID" value="EMD58150.1"/>
    <property type="molecule type" value="Genomic_DNA"/>
</dbReference>
<keyword evidence="3" id="KW-1185">Reference proteome</keyword>
<dbReference type="KEGG" id="bsc:COCSADRAFT_355650"/>
<dbReference type="RefSeq" id="XP_007706149.1">
    <property type="nucleotide sequence ID" value="XM_007707959.1"/>
</dbReference>
<protein>
    <submittedName>
        <fullName evidence="2">Uncharacterized protein</fullName>
    </submittedName>
</protein>
<reference evidence="3" key="2">
    <citation type="journal article" date="2013" name="PLoS Genet.">
        <title>Comparative genome structure, secondary metabolite, and effector coding capacity across Cochliobolus pathogens.</title>
        <authorList>
            <person name="Condon B.J."/>
            <person name="Leng Y."/>
            <person name="Wu D."/>
            <person name="Bushley K.E."/>
            <person name="Ohm R.A."/>
            <person name="Otillar R."/>
            <person name="Martin J."/>
            <person name="Schackwitz W."/>
            <person name="Grimwood J."/>
            <person name="MohdZainudin N."/>
            <person name="Xue C."/>
            <person name="Wang R."/>
            <person name="Manning V.A."/>
            <person name="Dhillon B."/>
            <person name="Tu Z.J."/>
            <person name="Steffenson B.J."/>
            <person name="Salamov A."/>
            <person name="Sun H."/>
            <person name="Lowry S."/>
            <person name="LaButti K."/>
            <person name="Han J."/>
            <person name="Copeland A."/>
            <person name="Lindquist E."/>
            <person name="Barry K."/>
            <person name="Schmutz J."/>
            <person name="Baker S.E."/>
            <person name="Ciuffetti L.M."/>
            <person name="Grigoriev I.V."/>
            <person name="Zhong S."/>
            <person name="Turgeon B.G."/>
        </authorList>
    </citation>
    <scope>NUCLEOTIDE SEQUENCE [LARGE SCALE GENOMIC DNA]</scope>
    <source>
        <strain evidence="3">ND90Pr / ATCC 201652</strain>
    </source>
</reference>
<evidence type="ECO:0000313" key="2">
    <source>
        <dbReference type="EMBL" id="EMD58150.1"/>
    </source>
</evidence>
<dbReference type="Proteomes" id="UP000016934">
    <property type="component" value="Unassembled WGS sequence"/>
</dbReference>
<feature type="region of interest" description="Disordered" evidence="1">
    <location>
        <begin position="110"/>
        <end position="132"/>
    </location>
</feature>
<sequence>MDCNYTESENTLIYYQRRLKQINSELDKIKSLLYPLATARNREAAAAWAVELGKHGLQYCTAADIERSLSSSAKDLQCITACPASEAEHVQLDSTKKPTSCLILANISRDPQPSSTASVSNAPDNVQEQGGSLSPVCDSSYCHRSLGEEVAESLSCQTAQAVVSQWVTQEPPYELESQTRLRCVGLAELQLSEADESFDERRASASASGQQVICSSPTTVFYRGLQIVVLEGFSQYADMLVRNQKTAIDQGLIYRVNEPTQTYIVGWLGLPVQMACVQLVLPSGSTQNLEKIPATPICLVKKHDLVRAGLVLVPLRTCWRLSRSGSRWIDLTSLEESYRQFLEEYVISVSLENPLVNDQQLILRRFCLNAVDHYATNVAEHSRSCDGC</sequence>
<dbReference type="AlphaFoldDB" id="M2S708"/>
<name>M2S708_COCSN</name>